<gene>
    <name evidence="3" type="ORF">OIK42_04425</name>
</gene>
<feature type="signal peptide" evidence="2">
    <location>
        <begin position="1"/>
        <end position="20"/>
    </location>
</feature>
<evidence type="ECO:0000313" key="4">
    <source>
        <dbReference type="Proteomes" id="UP001218788"/>
    </source>
</evidence>
<evidence type="ECO:0000256" key="2">
    <source>
        <dbReference type="SAM" id="SignalP"/>
    </source>
</evidence>
<accession>A0ABT5KZ09</accession>
<keyword evidence="4" id="KW-1185">Reference proteome</keyword>
<dbReference type="Proteomes" id="UP001218788">
    <property type="component" value="Unassembled WGS sequence"/>
</dbReference>
<dbReference type="RefSeq" id="WP_273638657.1">
    <property type="nucleotide sequence ID" value="NZ_JAQQXP010000001.1"/>
</dbReference>
<evidence type="ECO:0000256" key="1">
    <source>
        <dbReference type="SAM" id="MobiDB-lite"/>
    </source>
</evidence>
<keyword evidence="2" id="KW-0732">Signal</keyword>
<reference evidence="3 4" key="1">
    <citation type="submission" date="2022-10" db="EMBL/GenBank/DDBJ databases">
        <title>Alteromonas sp. chi3 Genome sequencing.</title>
        <authorList>
            <person name="Park S."/>
        </authorList>
    </citation>
    <scope>NUCLEOTIDE SEQUENCE [LARGE SCALE GENOMIC DNA]</scope>
    <source>
        <strain evidence="4">chi3</strain>
    </source>
</reference>
<evidence type="ECO:0008006" key="5">
    <source>
        <dbReference type="Google" id="ProtNLM"/>
    </source>
</evidence>
<organism evidence="3 4">
    <name type="scientific">Alteromonas gilva</name>
    <dbReference type="NCBI Taxonomy" id="2987522"/>
    <lineage>
        <taxon>Bacteria</taxon>
        <taxon>Pseudomonadati</taxon>
        <taxon>Pseudomonadota</taxon>
        <taxon>Gammaproteobacteria</taxon>
        <taxon>Alteromonadales</taxon>
        <taxon>Alteromonadaceae</taxon>
        <taxon>Alteromonas/Salinimonas group</taxon>
        <taxon>Alteromonas</taxon>
    </lineage>
</organism>
<dbReference type="EMBL" id="JAQQXP010000001">
    <property type="protein sequence ID" value="MDC8830007.1"/>
    <property type="molecule type" value="Genomic_DNA"/>
</dbReference>
<sequence length="449" mass="49674">MKLRIGALWLLSLIGAYWFGATQVDSDLDSAPDLSAPTSQHTNVPKDQQTAGVAGGGAGAEEPLLTRVDALQQESSEADQPATVLSVDDVVNKTRQLLQGTGFASSMAKIVEAYQLVELLDVAQVTDALDMLGTGSSSGEMQITQLYLSRLAELAPMQAMDYVIQQFEGGRSKIMAASTVLAVWAEKAPQAALDWYINQPSETLSDELGSPVLYGLFASIARQDLNQAMNNLTTSLDSDNFKEIDMAIRGTVSALDSTEDFELMLEKVQVLDNDQALEIVMSNWIDKDPYAALAKIESLGDDARAKELEQNVFRNWMFKDPDTAVETYMQRAEPGERQGRAKLVAQTLSATNPQKAIDWLQKQSDINPDGLFSDVLERASFRNPQFAEDNLQLVTEPDNLKSLASNIYRSYGRYSQTKADAFLARQPPKLREQVLEHFKKIEEYRKNNQ</sequence>
<evidence type="ECO:0000313" key="3">
    <source>
        <dbReference type="EMBL" id="MDC8830007.1"/>
    </source>
</evidence>
<proteinExistence type="predicted"/>
<feature type="region of interest" description="Disordered" evidence="1">
    <location>
        <begin position="30"/>
        <end position="58"/>
    </location>
</feature>
<feature type="chain" id="PRO_5045604206" description="HEAT repeat domain-containing protein" evidence="2">
    <location>
        <begin position="21"/>
        <end position="449"/>
    </location>
</feature>
<name>A0ABT5KZ09_9ALTE</name>
<comment type="caution">
    <text evidence="3">The sequence shown here is derived from an EMBL/GenBank/DDBJ whole genome shotgun (WGS) entry which is preliminary data.</text>
</comment>
<feature type="compositionally biased region" description="Polar residues" evidence="1">
    <location>
        <begin position="38"/>
        <end position="50"/>
    </location>
</feature>
<protein>
    <recommendedName>
        <fullName evidence="5">HEAT repeat domain-containing protein</fullName>
    </recommendedName>
</protein>